<keyword evidence="1" id="KW-1133">Transmembrane helix</keyword>
<evidence type="ECO:0000313" key="3">
    <source>
        <dbReference type="Proteomes" id="UP001165060"/>
    </source>
</evidence>
<reference evidence="2 3" key="1">
    <citation type="journal article" date="2023" name="Commun. Biol.">
        <title>Genome analysis of Parmales, the sister group of diatoms, reveals the evolutionary specialization of diatoms from phago-mixotrophs to photoautotrophs.</title>
        <authorList>
            <person name="Ban H."/>
            <person name="Sato S."/>
            <person name="Yoshikawa S."/>
            <person name="Yamada K."/>
            <person name="Nakamura Y."/>
            <person name="Ichinomiya M."/>
            <person name="Sato N."/>
            <person name="Blanc-Mathieu R."/>
            <person name="Endo H."/>
            <person name="Kuwata A."/>
            <person name="Ogata H."/>
        </authorList>
    </citation>
    <scope>NUCLEOTIDE SEQUENCE [LARGE SCALE GENOMIC DNA]</scope>
</reference>
<evidence type="ECO:0000256" key="1">
    <source>
        <dbReference type="SAM" id="Phobius"/>
    </source>
</evidence>
<feature type="transmembrane region" description="Helical" evidence="1">
    <location>
        <begin position="571"/>
        <end position="593"/>
    </location>
</feature>
<feature type="transmembrane region" description="Helical" evidence="1">
    <location>
        <begin position="469"/>
        <end position="493"/>
    </location>
</feature>
<protein>
    <submittedName>
        <fullName evidence="2">Uncharacterized protein</fullName>
    </submittedName>
</protein>
<dbReference type="InterPro" id="IPR023393">
    <property type="entry name" value="START-like_dom_sf"/>
</dbReference>
<keyword evidence="3" id="KW-1185">Reference proteome</keyword>
<dbReference type="EMBL" id="BRYB01001720">
    <property type="protein sequence ID" value="GMI31947.1"/>
    <property type="molecule type" value="Genomic_DNA"/>
</dbReference>
<accession>A0ABQ6MT63</accession>
<gene>
    <name evidence="2" type="ORF">TeGR_g13688</name>
</gene>
<comment type="caution">
    <text evidence="2">The sequence shown here is derived from an EMBL/GenBank/DDBJ whole genome shotgun (WGS) entry which is preliminary data.</text>
</comment>
<name>A0ABQ6MT63_9STRA</name>
<evidence type="ECO:0000313" key="2">
    <source>
        <dbReference type="EMBL" id="GMI31947.1"/>
    </source>
</evidence>
<keyword evidence="1" id="KW-0812">Transmembrane</keyword>
<keyword evidence="1" id="KW-0472">Membrane</keyword>
<dbReference type="Proteomes" id="UP001165060">
    <property type="component" value="Unassembled WGS sequence"/>
</dbReference>
<dbReference type="Gene3D" id="3.30.530.20">
    <property type="match status" value="1"/>
</dbReference>
<proteinExistence type="predicted"/>
<organism evidence="2 3">
    <name type="scientific">Tetraparma gracilis</name>
    <dbReference type="NCBI Taxonomy" id="2962635"/>
    <lineage>
        <taxon>Eukaryota</taxon>
        <taxon>Sar</taxon>
        <taxon>Stramenopiles</taxon>
        <taxon>Ochrophyta</taxon>
        <taxon>Bolidophyceae</taxon>
        <taxon>Parmales</taxon>
        <taxon>Triparmaceae</taxon>
        <taxon>Tetraparma</taxon>
    </lineage>
</organism>
<feature type="transmembrane region" description="Helical" evidence="1">
    <location>
        <begin position="681"/>
        <end position="698"/>
    </location>
</feature>
<sequence length="733" mass="80609">MSAVAPDPPSLEEARVAWTTALTDDAILRDEFERGTTKPQFYKLAERKQIEEGLRMEAEVNESSDLKQIKTRTPLLNNAVAMTSKDGQHNIVQSSATIRAPLMDLLASMFCVGQEVNKIQAGETKTNIEVLESENEHCVIFQYTLQLPNPLSHRVWVLRGIYEKLEDGDWITSITSTEHAGATTEKDCVRATGIRLLRFSQVTPTVTRFTATATFDLNGSIPRFISDSLTTPAAARAPLATLGYFVQIKETAEFDAAGQDARALGQLLVHEMEPVRTKTRPEELEFKLHIFFYRATVLRELADVHPWFELLLLQVLRNQTSLVKQTKETKAPIASGNSGIGRAVSRAKTKMKGVASSLSSGGAKTNVLADFTERDAAITGRAMKMLMLSNATPDAAVDEWILTFPALQELETEHPFFRPFMDAIVKHLLSITDFGLKMRLFSGAALSMFDLMSDVYMIVVYLGSEETRGVAHANIVCVALSLLLQLWLVLIVNRKRSWRRIAREVLYVVTFCKPGIDAARVAAGNENDDGLAAMDPLTELAVSKAAEITCESIPAAIIQTRAFLISEKKSNIALASICISCCTTGFAAATMWYDFDTSPGKRKECPRLCGATPDQGRGLFFFLITVSGALQVLAKSLSSALLIIANPVWFVAYMAGDHALYQLYVVLRGDHCIMSPAPGGVAGALISVVMRFFTKLLADYTSCLSMRMPIIMGGAYTMFNQLTAHASVFRRGL</sequence>
<dbReference type="SUPFAM" id="SSF55961">
    <property type="entry name" value="Bet v1-like"/>
    <property type="match status" value="1"/>
</dbReference>